<organism evidence="9 10">
    <name type="scientific">Callosobruchus maculatus</name>
    <name type="common">Southern cowpea weevil</name>
    <name type="synonym">Pulse bruchid</name>
    <dbReference type="NCBI Taxonomy" id="64391"/>
    <lineage>
        <taxon>Eukaryota</taxon>
        <taxon>Metazoa</taxon>
        <taxon>Ecdysozoa</taxon>
        <taxon>Arthropoda</taxon>
        <taxon>Hexapoda</taxon>
        <taxon>Insecta</taxon>
        <taxon>Pterygota</taxon>
        <taxon>Neoptera</taxon>
        <taxon>Endopterygota</taxon>
        <taxon>Coleoptera</taxon>
        <taxon>Polyphaga</taxon>
        <taxon>Cucujiformia</taxon>
        <taxon>Chrysomeloidea</taxon>
        <taxon>Chrysomelidae</taxon>
        <taxon>Bruchinae</taxon>
        <taxon>Bruchini</taxon>
        <taxon>Callosobruchus</taxon>
    </lineage>
</organism>
<keyword evidence="6" id="KW-0378">Hydrolase</keyword>
<protein>
    <recommendedName>
        <fullName evidence="8">DDE Tnp4 domain-containing protein</fullName>
    </recommendedName>
</protein>
<comment type="cofactor">
    <cofactor evidence="1">
        <name>a divalent metal cation</name>
        <dbReference type="ChEBI" id="CHEBI:60240"/>
    </cofactor>
</comment>
<evidence type="ECO:0000313" key="9">
    <source>
        <dbReference type="EMBL" id="VEN47291.1"/>
    </source>
</evidence>
<evidence type="ECO:0000256" key="6">
    <source>
        <dbReference type="ARBA" id="ARBA00022801"/>
    </source>
</evidence>
<dbReference type="PANTHER" id="PTHR22930">
    <property type="match status" value="1"/>
</dbReference>
<dbReference type="OrthoDB" id="6761637at2759"/>
<evidence type="ECO:0000256" key="1">
    <source>
        <dbReference type="ARBA" id="ARBA00001968"/>
    </source>
</evidence>
<dbReference type="GO" id="GO:0016787">
    <property type="term" value="F:hydrolase activity"/>
    <property type="evidence" value="ECO:0007669"/>
    <property type="project" value="UniProtKB-KW"/>
</dbReference>
<evidence type="ECO:0000256" key="2">
    <source>
        <dbReference type="ARBA" id="ARBA00004123"/>
    </source>
</evidence>
<dbReference type="GO" id="GO:0005634">
    <property type="term" value="C:nucleus"/>
    <property type="evidence" value="ECO:0007669"/>
    <property type="project" value="UniProtKB-SubCell"/>
</dbReference>
<dbReference type="PANTHER" id="PTHR22930:SF85">
    <property type="entry name" value="GH03217P-RELATED"/>
    <property type="match status" value="1"/>
</dbReference>
<dbReference type="Proteomes" id="UP000410492">
    <property type="component" value="Unassembled WGS sequence"/>
</dbReference>
<keyword evidence="7" id="KW-0539">Nucleus</keyword>
<dbReference type="EMBL" id="CAACVG010007834">
    <property type="protein sequence ID" value="VEN47291.1"/>
    <property type="molecule type" value="Genomic_DNA"/>
</dbReference>
<dbReference type="Pfam" id="PF13359">
    <property type="entry name" value="DDE_Tnp_4"/>
    <property type="match status" value="1"/>
</dbReference>
<proteinExistence type="inferred from homology"/>
<evidence type="ECO:0000256" key="4">
    <source>
        <dbReference type="ARBA" id="ARBA00022722"/>
    </source>
</evidence>
<dbReference type="InterPro" id="IPR027806">
    <property type="entry name" value="HARBI1_dom"/>
</dbReference>
<dbReference type="AlphaFoldDB" id="A0A653CHA2"/>
<keyword evidence="5" id="KW-0479">Metal-binding</keyword>
<accession>A0A653CHA2</accession>
<evidence type="ECO:0000256" key="7">
    <source>
        <dbReference type="ARBA" id="ARBA00023242"/>
    </source>
</evidence>
<feature type="domain" description="DDE Tnp4" evidence="8">
    <location>
        <begin position="179"/>
        <end position="332"/>
    </location>
</feature>
<name>A0A653CHA2_CALMS</name>
<keyword evidence="4" id="KW-0540">Nuclease</keyword>
<dbReference type="GO" id="GO:0046872">
    <property type="term" value="F:metal ion binding"/>
    <property type="evidence" value="ECO:0007669"/>
    <property type="project" value="UniProtKB-KW"/>
</dbReference>
<evidence type="ECO:0000256" key="5">
    <source>
        <dbReference type="ARBA" id="ARBA00022723"/>
    </source>
</evidence>
<comment type="similarity">
    <text evidence="3">Belongs to the HARBI1 family.</text>
</comment>
<dbReference type="GO" id="GO:0004518">
    <property type="term" value="F:nuclease activity"/>
    <property type="evidence" value="ECO:0007669"/>
    <property type="project" value="UniProtKB-KW"/>
</dbReference>
<evidence type="ECO:0000256" key="3">
    <source>
        <dbReference type="ARBA" id="ARBA00006958"/>
    </source>
</evidence>
<reference evidence="9 10" key="1">
    <citation type="submission" date="2019-01" db="EMBL/GenBank/DDBJ databases">
        <authorList>
            <person name="Sayadi A."/>
        </authorList>
    </citation>
    <scope>NUCLEOTIDE SEQUENCE [LARGE SCALE GENOMIC DNA]</scope>
</reference>
<keyword evidence="10" id="KW-1185">Reference proteome</keyword>
<sequence length="379" mass="43741">MISNMNNFCSASAFLVIKSIKSDSEDEESSSSEGSSDEFCLNDGPIRSNHYFYSIIPEYCDEVFKSHFRINKTTFMTLVQEIGPHYERKSKRRPPIELERALLFSIWLMANPESFRGVTDRFRLSRGHGHEIFMKIVKIFYKLKDKFIYFPKQRSLLQEVEKFNDLRGVGSFPGVVGCVDGTHIAIPGPRRDNSYYNRKGTHSLLLQAICNSNLEFLDVYCGWPGSAHDARVWENSPIKALLDCDSSPLPTDYHLLGDAAYPLSIYLMVPFRDNGALTEQQKKFNKKLSSMRIVIEQAYGHLFGRFRRLKLLDIEKIPYAKYYIMFACILHNLCIRSKDMITVTLPDVDLQGEDFHHIDREIIGNNAINKRNEIMLSFN</sequence>
<gene>
    <name evidence="9" type="ORF">CALMAC_LOCUS9110</name>
</gene>
<evidence type="ECO:0000313" key="10">
    <source>
        <dbReference type="Proteomes" id="UP000410492"/>
    </source>
</evidence>
<dbReference type="InterPro" id="IPR045249">
    <property type="entry name" value="HARBI1-like"/>
</dbReference>
<comment type="subcellular location">
    <subcellularLocation>
        <location evidence="2">Nucleus</location>
    </subcellularLocation>
</comment>
<evidence type="ECO:0000259" key="8">
    <source>
        <dbReference type="Pfam" id="PF13359"/>
    </source>
</evidence>